<reference evidence="3 4" key="1">
    <citation type="submission" date="2024-10" db="EMBL/GenBank/DDBJ databases">
        <title>The Natural Products Discovery Center: Release of the First 8490 Sequenced Strains for Exploring Actinobacteria Biosynthetic Diversity.</title>
        <authorList>
            <person name="Kalkreuter E."/>
            <person name="Kautsar S.A."/>
            <person name="Yang D."/>
            <person name="Bader C.D."/>
            <person name="Teijaro C.N."/>
            <person name="Fluegel L."/>
            <person name="Davis C.M."/>
            <person name="Simpson J.R."/>
            <person name="Lauterbach L."/>
            <person name="Steele A.D."/>
            <person name="Gui C."/>
            <person name="Meng S."/>
            <person name="Li G."/>
            <person name="Viehrig K."/>
            <person name="Ye F."/>
            <person name="Su P."/>
            <person name="Kiefer A.F."/>
            <person name="Nichols A."/>
            <person name="Cepeda A.J."/>
            <person name="Yan W."/>
            <person name="Fan B."/>
            <person name="Jiang Y."/>
            <person name="Adhikari A."/>
            <person name="Zheng C.-J."/>
            <person name="Schuster L."/>
            <person name="Cowan T.M."/>
            <person name="Smanski M.J."/>
            <person name="Chevrette M.G."/>
            <person name="De Carvalho L.P.S."/>
            <person name="Shen B."/>
        </authorList>
    </citation>
    <scope>NUCLEOTIDE SEQUENCE [LARGE SCALE GENOMIC DNA]</scope>
    <source>
        <strain evidence="3 4">NPDC050545</strain>
    </source>
</reference>
<evidence type="ECO:0000256" key="1">
    <source>
        <dbReference type="ARBA" id="ARBA00006817"/>
    </source>
</evidence>
<dbReference type="Proteomes" id="UP001612741">
    <property type="component" value="Unassembled WGS sequence"/>
</dbReference>
<keyword evidence="4" id="KW-1185">Reference proteome</keyword>
<dbReference type="EMBL" id="JBITGY010000002">
    <property type="protein sequence ID" value="MFI6497666.1"/>
    <property type="molecule type" value="Genomic_DNA"/>
</dbReference>
<evidence type="ECO:0000313" key="4">
    <source>
        <dbReference type="Proteomes" id="UP001612741"/>
    </source>
</evidence>
<sequence>MHTTQVSRLVRAPRPVIYRALLDPEAIAAWRVPEGMSSRVHTFEAVEGGAFRISLTYDSSGEPGKSGEHTDTYHGRFVTLVPDELVVEESEFETGDAAMGGRMTMTTRLTDAGDGTLVTILHEGIPDAVSPADNETGTRMALDKLAALVEEVTGLSPA</sequence>
<proteinExistence type="inferred from homology"/>
<dbReference type="RefSeq" id="WP_397080651.1">
    <property type="nucleotide sequence ID" value="NZ_JBITGY010000002.1"/>
</dbReference>
<dbReference type="Gene3D" id="3.30.530.20">
    <property type="match status" value="1"/>
</dbReference>
<dbReference type="Pfam" id="PF08327">
    <property type="entry name" value="AHSA1"/>
    <property type="match status" value="1"/>
</dbReference>
<comment type="similarity">
    <text evidence="1">Belongs to the AHA1 family.</text>
</comment>
<dbReference type="SUPFAM" id="SSF55961">
    <property type="entry name" value="Bet v1-like"/>
    <property type="match status" value="1"/>
</dbReference>
<evidence type="ECO:0000313" key="3">
    <source>
        <dbReference type="EMBL" id="MFI6497666.1"/>
    </source>
</evidence>
<evidence type="ECO:0000259" key="2">
    <source>
        <dbReference type="Pfam" id="PF08327"/>
    </source>
</evidence>
<feature type="domain" description="Activator of Hsp90 ATPase homologue 1/2-like C-terminal" evidence="2">
    <location>
        <begin position="12"/>
        <end position="150"/>
    </location>
</feature>
<dbReference type="InterPro" id="IPR013538">
    <property type="entry name" value="ASHA1/2-like_C"/>
</dbReference>
<dbReference type="InterPro" id="IPR023393">
    <property type="entry name" value="START-like_dom_sf"/>
</dbReference>
<organism evidence="3 4">
    <name type="scientific">Nonomuraea typhae</name>
    <dbReference type="NCBI Taxonomy" id="2603600"/>
    <lineage>
        <taxon>Bacteria</taxon>
        <taxon>Bacillati</taxon>
        <taxon>Actinomycetota</taxon>
        <taxon>Actinomycetes</taxon>
        <taxon>Streptosporangiales</taxon>
        <taxon>Streptosporangiaceae</taxon>
        <taxon>Nonomuraea</taxon>
    </lineage>
</organism>
<accession>A0ABW7YPS1</accession>
<protein>
    <submittedName>
        <fullName evidence="3">SRPBCC domain-containing protein</fullName>
    </submittedName>
</protein>
<name>A0ABW7YPS1_9ACTN</name>
<gene>
    <name evidence="3" type="ORF">ACIBG2_09790</name>
</gene>
<comment type="caution">
    <text evidence="3">The sequence shown here is derived from an EMBL/GenBank/DDBJ whole genome shotgun (WGS) entry which is preliminary data.</text>
</comment>